<dbReference type="InterPro" id="IPR015867">
    <property type="entry name" value="N-reg_PII/ATP_PRibTrfase_C"/>
</dbReference>
<dbReference type="SUPFAM" id="SSF54913">
    <property type="entry name" value="GlnB-like"/>
    <property type="match status" value="1"/>
</dbReference>
<dbReference type="GO" id="GO:0006808">
    <property type="term" value="P:regulation of nitrogen utilization"/>
    <property type="evidence" value="ECO:0007669"/>
    <property type="project" value="InterPro"/>
</dbReference>
<dbReference type="PANTHER" id="PTHR30115:SF11">
    <property type="entry name" value="NITROGEN REGULATORY PROTEIN P-II HOMOLOG"/>
    <property type="match status" value="1"/>
</dbReference>
<reference evidence="1 2" key="1">
    <citation type="submission" date="2016-10" db="EMBL/GenBank/DDBJ databases">
        <authorList>
            <person name="de Groot N.N."/>
        </authorList>
    </citation>
    <scope>NUCLEOTIDE SEQUENCE [LARGE SCALE GENOMIC DNA]</scope>
    <source>
        <strain evidence="1 2">Nl7</strain>
    </source>
</reference>
<dbReference type="RefSeq" id="WP_074708753.1">
    <property type="nucleotide sequence ID" value="NZ_FOHI01000007.1"/>
</dbReference>
<dbReference type="OrthoDB" id="6386089at2"/>
<dbReference type="SMART" id="SM00938">
    <property type="entry name" value="P-II"/>
    <property type="match status" value="1"/>
</dbReference>
<protein>
    <submittedName>
        <fullName evidence="1">Nitrogen regulatory protein P-II family</fullName>
    </submittedName>
</protein>
<dbReference type="Pfam" id="PF00543">
    <property type="entry name" value="P-II"/>
    <property type="match status" value="1"/>
</dbReference>
<evidence type="ECO:0000313" key="1">
    <source>
        <dbReference type="EMBL" id="SET51161.1"/>
    </source>
</evidence>
<dbReference type="EMBL" id="FOHI01000007">
    <property type="protein sequence ID" value="SET51161.1"/>
    <property type="molecule type" value="Genomic_DNA"/>
</dbReference>
<sequence>MKEIRAICRPDRLYGLRRALRAIPGFPGLTVLEAKGFSAPVLIDNPSLKEALTDFTGKVMLCTLVADDMVDSITDVIMREGRTGQIGDGLIWVLPVEFARRIRDGSNL</sequence>
<dbReference type="PRINTS" id="PR00340">
    <property type="entry name" value="PIIGLNB"/>
</dbReference>
<proteinExistence type="predicted"/>
<dbReference type="GO" id="GO:0005829">
    <property type="term" value="C:cytosol"/>
    <property type="evidence" value="ECO:0007669"/>
    <property type="project" value="TreeGrafter"/>
</dbReference>
<accession>A0A1I0EZP9</accession>
<dbReference type="Proteomes" id="UP000183339">
    <property type="component" value="Unassembled WGS sequence"/>
</dbReference>
<dbReference type="AlphaFoldDB" id="A0A1I0EZP9"/>
<dbReference type="PANTHER" id="PTHR30115">
    <property type="entry name" value="NITROGEN REGULATORY PROTEIN P-II"/>
    <property type="match status" value="1"/>
</dbReference>
<dbReference type="Gene3D" id="3.30.70.120">
    <property type="match status" value="1"/>
</dbReference>
<organism evidence="1 2">
    <name type="scientific">Nitrosospira multiformis</name>
    <dbReference type="NCBI Taxonomy" id="1231"/>
    <lineage>
        <taxon>Bacteria</taxon>
        <taxon>Pseudomonadati</taxon>
        <taxon>Pseudomonadota</taxon>
        <taxon>Betaproteobacteria</taxon>
        <taxon>Nitrosomonadales</taxon>
        <taxon>Nitrosomonadaceae</taxon>
        <taxon>Nitrosospira</taxon>
    </lineage>
</organism>
<dbReference type="GO" id="GO:0005524">
    <property type="term" value="F:ATP binding"/>
    <property type="evidence" value="ECO:0007669"/>
    <property type="project" value="TreeGrafter"/>
</dbReference>
<gene>
    <name evidence="1" type="ORF">SAMN05216412_107161</name>
</gene>
<dbReference type="PROSITE" id="PS51343">
    <property type="entry name" value="PII_GLNB_DOM"/>
    <property type="match status" value="1"/>
</dbReference>
<evidence type="ECO:0000313" key="2">
    <source>
        <dbReference type="Proteomes" id="UP000183339"/>
    </source>
</evidence>
<dbReference type="GO" id="GO:0030234">
    <property type="term" value="F:enzyme regulator activity"/>
    <property type="evidence" value="ECO:0007669"/>
    <property type="project" value="InterPro"/>
</dbReference>
<dbReference type="InterPro" id="IPR011322">
    <property type="entry name" value="N-reg_PII-like_a/b"/>
</dbReference>
<name>A0A1I0EZP9_9PROT</name>
<dbReference type="InterPro" id="IPR002187">
    <property type="entry name" value="N-reg_PII"/>
</dbReference>